<dbReference type="Pfam" id="PF04024">
    <property type="entry name" value="PspC"/>
    <property type="match status" value="1"/>
</dbReference>
<dbReference type="RefSeq" id="WP_176010255.1">
    <property type="nucleotide sequence ID" value="NZ_CP041372.2"/>
</dbReference>
<evidence type="ECO:0000256" key="6">
    <source>
        <dbReference type="SAM" id="Phobius"/>
    </source>
</evidence>
<evidence type="ECO:0000256" key="3">
    <source>
        <dbReference type="ARBA" id="ARBA00022692"/>
    </source>
</evidence>
<accession>A0A859FFY6</accession>
<keyword evidence="4 6" id="KW-1133">Transmembrane helix</keyword>
<evidence type="ECO:0000256" key="1">
    <source>
        <dbReference type="ARBA" id="ARBA00004162"/>
    </source>
</evidence>
<keyword evidence="2" id="KW-1003">Cell membrane</keyword>
<evidence type="ECO:0000256" key="2">
    <source>
        <dbReference type="ARBA" id="ARBA00022475"/>
    </source>
</evidence>
<evidence type="ECO:0000256" key="4">
    <source>
        <dbReference type="ARBA" id="ARBA00022989"/>
    </source>
</evidence>
<protein>
    <submittedName>
        <fullName evidence="8">PspC domain-containing protein</fullName>
    </submittedName>
</protein>
<sequence length="68" mass="7427">MDKKKLYRSQSDRKLAGVFGGLANYFGIDATLLRLIGLLLLIPSFGTMVLLYICAVFVMPDEKGGTSV</sequence>
<dbReference type="Proteomes" id="UP000318138">
    <property type="component" value="Chromosome"/>
</dbReference>
<evidence type="ECO:0000313" key="9">
    <source>
        <dbReference type="Proteomes" id="UP000318138"/>
    </source>
</evidence>
<keyword evidence="3 6" id="KW-0812">Transmembrane</keyword>
<dbReference type="PANTHER" id="PTHR33885:SF3">
    <property type="entry name" value="PHAGE SHOCK PROTEIN C"/>
    <property type="match status" value="1"/>
</dbReference>
<feature type="domain" description="Phage shock protein PspC N-terminal" evidence="7">
    <location>
        <begin position="4"/>
        <end position="62"/>
    </location>
</feature>
<keyword evidence="9" id="KW-1185">Reference proteome</keyword>
<evidence type="ECO:0000256" key="5">
    <source>
        <dbReference type="ARBA" id="ARBA00023136"/>
    </source>
</evidence>
<evidence type="ECO:0000313" key="8">
    <source>
        <dbReference type="EMBL" id="QKS72273.1"/>
    </source>
</evidence>
<name>A0A859FFY6_9BACI</name>
<proteinExistence type="predicted"/>
<dbReference type="AlphaFoldDB" id="A0A859FFY6"/>
<comment type="subcellular location">
    <subcellularLocation>
        <location evidence="1">Cell membrane</location>
        <topology evidence="1">Single-pass membrane protein</topology>
    </subcellularLocation>
</comment>
<gene>
    <name evidence="8" type="ORF">FLK61_37185</name>
</gene>
<keyword evidence="5 6" id="KW-0472">Membrane</keyword>
<reference evidence="9" key="1">
    <citation type="submission" date="2019-07" db="EMBL/GenBank/DDBJ databases">
        <title>Bacillus alkalisoli sp. nov. isolated from saline soil.</title>
        <authorList>
            <person name="Sun J.-Q."/>
            <person name="Xu L."/>
        </authorList>
    </citation>
    <scope>NUCLEOTIDE SEQUENCE [LARGE SCALE GENOMIC DNA]</scope>
    <source>
        <strain evidence="9">M4U3P1</strain>
    </source>
</reference>
<feature type="transmembrane region" description="Helical" evidence="6">
    <location>
        <begin position="35"/>
        <end position="59"/>
    </location>
</feature>
<dbReference type="PANTHER" id="PTHR33885">
    <property type="entry name" value="PHAGE SHOCK PROTEIN C"/>
    <property type="match status" value="1"/>
</dbReference>
<dbReference type="InterPro" id="IPR007168">
    <property type="entry name" value="Phageshock_PspC_N"/>
</dbReference>
<dbReference type="GO" id="GO:0005886">
    <property type="term" value="C:plasma membrane"/>
    <property type="evidence" value="ECO:0007669"/>
    <property type="project" value="UniProtKB-SubCell"/>
</dbReference>
<dbReference type="InterPro" id="IPR052027">
    <property type="entry name" value="PspC"/>
</dbReference>
<dbReference type="EMBL" id="CP041372">
    <property type="protein sequence ID" value="QKS72273.1"/>
    <property type="molecule type" value="Genomic_DNA"/>
</dbReference>
<evidence type="ECO:0000259" key="7">
    <source>
        <dbReference type="Pfam" id="PF04024"/>
    </source>
</evidence>
<dbReference type="KEGG" id="psua:FLK61_37185"/>
<organism evidence="8 9">
    <name type="scientific">Paenalkalicoccus suaedae</name>
    <dbReference type="NCBI Taxonomy" id="2592382"/>
    <lineage>
        <taxon>Bacteria</taxon>
        <taxon>Bacillati</taxon>
        <taxon>Bacillota</taxon>
        <taxon>Bacilli</taxon>
        <taxon>Bacillales</taxon>
        <taxon>Bacillaceae</taxon>
        <taxon>Paenalkalicoccus</taxon>
    </lineage>
</organism>